<accession>A0ABV9HBH0</accession>
<dbReference type="EC" id="5.4.99.-" evidence="4"/>
<dbReference type="Gene3D" id="3.30.70.580">
    <property type="entry name" value="Pseudouridine synthase I, catalytic domain, N-terminal subdomain"/>
    <property type="match status" value="1"/>
</dbReference>
<dbReference type="GO" id="GO:0016853">
    <property type="term" value="F:isomerase activity"/>
    <property type="evidence" value="ECO:0007669"/>
    <property type="project" value="UniProtKB-KW"/>
</dbReference>
<dbReference type="InterPro" id="IPR018496">
    <property type="entry name" value="PsdUridine_synth_RsuA/RluB_CS"/>
</dbReference>
<dbReference type="Gene3D" id="3.10.290.10">
    <property type="entry name" value="RNA-binding S4 domain"/>
    <property type="match status" value="1"/>
</dbReference>
<dbReference type="PANTHER" id="PTHR47683">
    <property type="entry name" value="PSEUDOURIDINE SYNTHASE FAMILY PROTEIN-RELATED"/>
    <property type="match status" value="1"/>
</dbReference>
<dbReference type="InterPro" id="IPR050343">
    <property type="entry name" value="RsuA_PseudoU_synthase"/>
</dbReference>
<evidence type="ECO:0000256" key="5">
    <source>
        <dbReference type="SAM" id="MobiDB-lite"/>
    </source>
</evidence>
<dbReference type="Gene3D" id="3.30.70.1560">
    <property type="entry name" value="Alpha-L RNA-binding motif"/>
    <property type="match status" value="1"/>
</dbReference>
<dbReference type="InterPro" id="IPR000748">
    <property type="entry name" value="PsdUridine_synth_RsuA/RluB/E/F"/>
</dbReference>
<dbReference type="SUPFAM" id="SSF55174">
    <property type="entry name" value="Alpha-L RNA-binding motif"/>
    <property type="match status" value="1"/>
</dbReference>
<dbReference type="InterPro" id="IPR006145">
    <property type="entry name" value="PsdUridine_synth_RsuA/RluA"/>
</dbReference>
<gene>
    <name evidence="7" type="ORF">ACFO6V_05280</name>
</gene>
<dbReference type="Proteomes" id="UP001596011">
    <property type="component" value="Unassembled WGS sequence"/>
</dbReference>
<feature type="region of interest" description="Disordered" evidence="5">
    <location>
        <begin position="1"/>
        <end position="66"/>
    </location>
</feature>
<comment type="caution">
    <text evidence="7">The sequence shown here is derived from an EMBL/GenBank/DDBJ whole genome shotgun (WGS) entry which is preliminary data.</text>
</comment>
<dbReference type="SUPFAM" id="SSF55120">
    <property type="entry name" value="Pseudouridine synthase"/>
    <property type="match status" value="1"/>
</dbReference>
<evidence type="ECO:0000256" key="1">
    <source>
        <dbReference type="ARBA" id="ARBA00008348"/>
    </source>
</evidence>
<keyword evidence="2 4" id="KW-0413">Isomerase</keyword>
<dbReference type="RefSeq" id="WP_377132992.1">
    <property type="nucleotide sequence ID" value="NZ_JBHSFI010000003.1"/>
</dbReference>
<evidence type="ECO:0000256" key="4">
    <source>
        <dbReference type="RuleBase" id="RU003887"/>
    </source>
</evidence>
<dbReference type="NCBIfam" id="TIGR00093">
    <property type="entry name" value="pseudouridine synthase"/>
    <property type="match status" value="1"/>
</dbReference>
<evidence type="ECO:0000256" key="3">
    <source>
        <dbReference type="PROSITE-ProRule" id="PRU00182"/>
    </source>
</evidence>
<dbReference type="SMART" id="SM00363">
    <property type="entry name" value="S4"/>
    <property type="match status" value="1"/>
</dbReference>
<dbReference type="InterPro" id="IPR020103">
    <property type="entry name" value="PsdUridine_synth_cat_dom_sf"/>
</dbReference>
<dbReference type="InterPro" id="IPR042092">
    <property type="entry name" value="PsdUridine_s_RsuA/RluB/E/F_cat"/>
</dbReference>
<protein>
    <recommendedName>
        <fullName evidence="4">Pseudouridine synthase</fullName>
        <ecNumber evidence="4">5.4.99.-</ecNumber>
    </recommendedName>
</protein>
<proteinExistence type="inferred from homology"/>
<reference evidence="8" key="1">
    <citation type="journal article" date="2019" name="Int. J. Syst. Evol. Microbiol.">
        <title>The Global Catalogue of Microorganisms (GCM) 10K type strain sequencing project: providing services to taxonomists for standard genome sequencing and annotation.</title>
        <authorList>
            <consortium name="The Broad Institute Genomics Platform"/>
            <consortium name="The Broad Institute Genome Sequencing Center for Infectious Disease"/>
            <person name="Wu L."/>
            <person name="Ma J."/>
        </authorList>
    </citation>
    <scope>NUCLEOTIDE SEQUENCE [LARGE SCALE GENOMIC DNA]</scope>
    <source>
        <strain evidence="8">CCUG 42722</strain>
    </source>
</reference>
<organism evidence="7 8">
    <name type="scientific">Promicromonospora alba</name>
    <dbReference type="NCBI Taxonomy" id="1616110"/>
    <lineage>
        <taxon>Bacteria</taxon>
        <taxon>Bacillati</taxon>
        <taxon>Actinomycetota</taxon>
        <taxon>Actinomycetes</taxon>
        <taxon>Micrococcales</taxon>
        <taxon>Promicromonosporaceae</taxon>
        <taxon>Promicromonospora</taxon>
    </lineage>
</organism>
<evidence type="ECO:0000313" key="8">
    <source>
        <dbReference type="Proteomes" id="UP001596011"/>
    </source>
</evidence>
<dbReference type="PANTHER" id="PTHR47683:SF2">
    <property type="entry name" value="RNA-BINDING S4 DOMAIN-CONTAINING PROTEIN"/>
    <property type="match status" value="1"/>
</dbReference>
<dbReference type="InterPro" id="IPR020094">
    <property type="entry name" value="TruA/RsuA/RluB/E/F_N"/>
</dbReference>
<feature type="compositionally biased region" description="Basic and acidic residues" evidence="5">
    <location>
        <begin position="1"/>
        <end position="13"/>
    </location>
</feature>
<feature type="domain" description="RNA-binding S4" evidence="6">
    <location>
        <begin position="70"/>
        <end position="129"/>
    </location>
</feature>
<dbReference type="CDD" id="cd02870">
    <property type="entry name" value="PseudoU_synth_RsuA_like"/>
    <property type="match status" value="1"/>
</dbReference>
<name>A0ABV9HBH0_9MICO</name>
<keyword evidence="8" id="KW-1185">Reference proteome</keyword>
<dbReference type="EMBL" id="JBHSFI010000003">
    <property type="protein sequence ID" value="MFC4627638.1"/>
    <property type="molecule type" value="Genomic_DNA"/>
</dbReference>
<evidence type="ECO:0000256" key="2">
    <source>
        <dbReference type="ARBA" id="ARBA00023235"/>
    </source>
</evidence>
<dbReference type="CDD" id="cd00165">
    <property type="entry name" value="S4"/>
    <property type="match status" value="1"/>
</dbReference>
<evidence type="ECO:0000259" key="6">
    <source>
        <dbReference type="SMART" id="SM00363"/>
    </source>
</evidence>
<dbReference type="Pfam" id="PF01479">
    <property type="entry name" value="S4"/>
    <property type="match status" value="1"/>
</dbReference>
<sequence>MSNERRGGSRRESSGGQQPRRSDHSGHAGKGGKNFRGGSSAKSRAQANAPRRRPAQPVEQGRDVHVEGGVRLQKVLAQAGLGSRRASEELIANGRVEVDGQIVTELGVRVDPATAVIHVDGLRIQLDQTKVTIALNKPLGVVSTMDDPKGRPTVADLIKNREERLFHVGRLDADSEGLLLLTNDGELANRLSHPKYKIAKTYLVTVEGEIYPRVGRELLKGIELDDGIAKMDAVQVIQQIDGYAMLEVVLHEGRNRIVRRMFQAVGHPVTRLVRTRIGPIPLGDLKSGRTRVLGRTELGTLMGAVDL</sequence>
<keyword evidence="3" id="KW-0694">RNA-binding</keyword>
<dbReference type="InterPro" id="IPR036986">
    <property type="entry name" value="S4_RNA-bd_sf"/>
</dbReference>
<evidence type="ECO:0000313" key="7">
    <source>
        <dbReference type="EMBL" id="MFC4627638.1"/>
    </source>
</evidence>
<dbReference type="Pfam" id="PF00849">
    <property type="entry name" value="PseudoU_synth_2"/>
    <property type="match status" value="1"/>
</dbReference>
<dbReference type="PROSITE" id="PS01149">
    <property type="entry name" value="PSI_RSU"/>
    <property type="match status" value="1"/>
</dbReference>
<comment type="similarity">
    <text evidence="1 4">Belongs to the pseudouridine synthase RsuA family.</text>
</comment>
<dbReference type="PROSITE" id="PS50889">
    <property type="entry name" value="S4"/>
    <property type="match status" value="1"/>
</dbReference>
<dbReference type="InterPro" id="IPR002942">
    <property type="entry name" value="S4_RNA-bd"/>
</dbReference>